<organism evidence="1 2">
    <name type="scientific">Ancylostoma ceylanicum</name>
    <dbReference type="NCBI Taxonomy" id="53326"/>
    <lineage>
        <taxon>Eukaryota</taxon>
        <taxon>Metazoa</taxon>
        <taxon>Ecdysozoa</taxon>
        <taxon>Nematoda</taxon>
        <taxon>Chromadorea</taxon>
        <taxon>Rhabditida</taxon>
        <taxon>Rhabditina</taxon>
        <taxon>Rhabditomorpha</taxon>
        <taxon>Strongyloidea</taxon>
        <taxon>Ancylostomatidae</taxon>
        <taxon>Ancylostomatinae</taxon>
        <taxon>Ancylostoma</taxon>
    </lineage>
</organism>
<evidence type="ECO:0008006" key="3">
    <source>
        <dbReference type="Google" id="ProtNLM"/>
    </source>
</evidence>
<evidence type="ECO:0000313" key="1">
    <source>
        <dbReference type="EMBL" id="EYC28779.1"/>
    </source>
</evidence>
<accession>A0A016VME2</accession>
<proteinExistence type="predicted"/>
<keyword evidence="2" id="KW-1185">Reference proteome</keyword>
<gene>
    <name evidence="1" type="primary">Acey_s0007.g3421</name>
    <name evidence="1" type="ORF">Y032_0007g3421</name>
</gene>
<dbReference type="Proteomes" id="UP000024635">
    <property type="component" value="Unassembled WGS sequence"/>
</dbReference>
<reference evidence="2" key="1">
    <citation type="journal article" date="2015" name="Nat. Genet.">
        <title>The genome and transcriptome of the zoonotic hookworm Ancylostoma ceylanicum identify infection-specific gene families.</title>
        <authorList>
            <person name="Schwarz E.M."/>
            <person name="Hu Y."/>
            <person name="Antoshechkin I."/>
            <person name="Miller M.M."/>
            <person name="Sternberg P.W."/>
            <person name="Aroian R.V."/>
        </authorList>
    </citation>
    <scope>NUCLEOTIDE SEQUENCE</scope>
    <source>
        <strain evidence="2">HY135</strain>
    </source>
</reference>
<dbReference type="EMBL" id="JARK01001343">
    <property type="protein sequence ID" value="EYC28779.1"/>
    <property type="molecule type" value="Genomic_DNA"/>
</dbReference>
<comment type="caution">
    <text evidence="1">The sequence shown here is derived from an EMBL/GenBank/DDBJ whole genome shotgun (WGS) entry which is preliminary data.</text>
</comment>
<evidence type="ECO:0000313" key="2">
    <source>
        <dbReference type="Proteomes" id="UP000024635"/>
    </source>
</evidence>
<protein>
    <recommendedName>
        <fullName evidence="3">Reverse transcriptase domain-containing protein</fullName>
    </recommendedName>
</protein>
<name>A0A016VME2_9BILA</name>
<sequence length="70" mass="8001">MTQWLPEEDKHKLELQTQTWTERVAQFGLCLNVKKTEYFTTDANVNGTVIVDGTDLQRTDGFTHLGSMVI</sequence>
<dbReference type="AlphaFoldDB" id="A0A016VME2"/>